<dbReference type="PANTHER" id="PTHR30632:SF16">
    <property type="entry name" value="MOLYBDATE_TUNGSTATE-BINDING PROTEIN WTPA"/>
    <property type="match status" value="1"/>
</dbReference>
<evidence type="ECO:0000313" key="3">
    <source>
        <dbReference type="Proteomes" id="UP001143747"/>
    </source>
</evidence>
<sequence length="358" mass="38734">MKKNLVLLMAVAVVCATVFICGCTGSGETPVTPAADQTPEQTAAAEEKIVLTVYQAGSLTSPMEKMEAAFEAEHSNVDVQLHPAGSTKLAKEITELDAVADVYASADYSLIPNMMIPDYASWYVTFAKNQMVLCYTDESTFADEVTADNWYEILARDGVTWGFSDPNLDPCGYRSLMVITLAEMEYNDDMIFDNLVGEYSQIYQTIEDGVVTVHANETAPVYPVTITPKSVELIAGLESGNLDYAWEYRSVAEQNAESGVKYIEMPEGIDLSAIAYKDTYAKVLIDTEGGMMKGKPIVYGVTVPKTADNPETGVEFVSMLIGPTGQQIMADAGQPPINPPVGFVDIPAALDSLVEMNA</sequence>
<accession>A0A9Q4KUV1</accession>
<name>A0A9Q4KUV1_9EURY</name>
<evidence type="ECO:0000313" key="2">
    <source>
        <dbReference type="EMBL" id="MDE4908557.1"/>
    </source>
</evidence>
<protein>
    <submittedName>
        <fullName evidence="2">Tungstate ABC transporter substrate-binding protein WtpA</fullName>
    </submittedName>
</protein>
<dbReference type="PANTHER" id="PTHR30632">
    <property type="entry name" value="MOLYBDATE-BINDING PERIPLASMIC PROTEIN"/>
    <property type="match status" value="1"/>
</dbReference>
<evidence type="ECO:0000256" key="1">
    <source>
        <dbReference type="ARBA" id="ARBA00009438"/>
    </source>
</evidence>
<dbReference type="Gene3D" id="3.40.190.10">
    <property type="entry name" value="Periplasmic binding protein-like II"/>
    <property type="match status" value="2"/>
</dbReference>
<reference evidence="2" key="1">
    <citation type="submission" date="2022-01" db="EMBL/GenBank/DDBJ databases">
        <title>Draft genome of Methanogenium marinum DSM 15558.</title>
        <authorList>
            <person name="Chen S.-C."/>
            <person name="You Y.-T."/>
        </authorList>
    </citation>
    <scope>NUCLEOTIDE SEQUENCE</scope>
    <source>
        <strain evidence="2">DSM 15558</strain>
    </source>
</reference>
<dbReference type="GO" id="GO:1901359">
    <property type="term" value="F:tungstate binding"/>
    <property type="evidence" value="ECO:0007669"/>
    <property type="project" value="InterPro"/>
</dbReference>
<dbReference type="GO" id="GO:0015689">
    <property type="term" value="P:molybdate ion transport"/>
    <property type="evidence" value="ECO:0007669"/>
    <property type="project" value="TreeGrafter"/>
</dbReference>
<organism evidence="2 3">
    <name type="scientific">Methanogenium marinum</name>
    <dbReference type="NCBI Taxonomy" id="348610"/>
    <lineage>
        <taxon>Archaea</taxon>
        <taxon>Methanobacteriati</taxon>
        <taxon>Methanobacteriota</taxon>
        <taxon>Stenosarchaea group</taxon>
        <taxon>Methanomicrobia</taxon>
        <taxon>Methanomicrobiales</taxon>
        <taxon>Methanomicrobiaceae</taxon>
        <taxon>Methanogenium</taxon>
    </lineage>
</organism>
<proteinExistence type="inferred from homology"/>
<dbReference type="InterPro" id="IPR050682">
    <property type="entry name" value="ModA/WtpA"/>
</dbReference>
<dbReference type="GO" id="GO:0030973">
    <property type="term" value="F:molybdate ion binding"/>
    <property type="evidence" value="ECO:0007669"/>
    <property type="project" value="TreeGrafter"/>
</dbReference>
<dbReference type="SUPFAM" id="SSF53850">
    <property type="entry name" value="Periplasmic binding protein-like II"/>
    <property type="match status" value="1"/>
</dbReference>
<dbReference type="CDD" id="cd13540">
    <property type="entry name" value="PBP2_ModA_WtpA"/>
    <property type="match status" value="1"/>
</dbReference>
<gene>
    <name evidence="2" type="primary">wtpA</name>
    <name evidence="2" type="ORF">L0665_08055</name>
</gene>
<dbReference type="Pfam" id="PF13531">
    <property type="entry name" value="SBP_bac_11"/>
    <property type="match status" value="1"/>
</dbReference>
<comment type="similarity">
    <text evidence="1">Belongs to the bacterial solute-binding protein 1 family. WtpA subfamily.</text>
</comment>
<dbReference type="EMBL" id="JAKELO010000002">
    <property type="protein sequence ID" value="MDE4908557.1"/>
    <property type="molecule type" value="Genomic_DNA"/>
</dbReference>
<dbReference type="NCBIfam" id="TIGR03730">
    <property type="entry name" value="tungstate_WtpA"/>
    <property type="match status" value="1"/>
</dbReference>
<dbReference type="PROSITE" id="PS51257">
    <property type="entry name" value="PROKAR_LIPOPROTEIN"/>
    <property type="match status" value="1"/>
</dbReference>
<comment type="caution">
    <text evidence="2">The sequence shown here is derived from an EMBL/GenBank/DDBJ whole genome shotgun (WGS) entry which is preliminary data.</text>
</comment>
<dbReference type="InterPro" id="IPR022498">
    <property type="entry name" value="ABC_trnspt_W-bd_WtpA"/>
</dbReference>
<keyword evidence="3" id="KW-1185">Reference proteome</keyword>
<dbReference type="Proteomes" id="UP001143747">
    <property type="component" value="Unassembled WGS sequence"/>
</dbReference>
<dbReference type="NCBIfam" id="NF003196">
    <property type="entry name" value="PRK04168.1"/>
    <property type="match status" value="1"/>
</dbReference>
<dbReference type="AlphaFoldDB" id="A0A9Q4KUV1"/>
<dbReference type="RefSeq" id="WP_274925182.1">
    <property type="nucleotide sequence ID" value="NZ_JAKELO010000002.1"/>
</dbReference>